<name>A0A6M0RPF1_9CYAN</name>
<dbReference type="Gene3D" id="1.10.10.10">
    <property type="entry name" value="Winged helix-like DNA-binding domain superfamily/Winged helix DNA-binding domain"/>
    <property type="match status" value="1"/>
</dbReference>
<accession>A0A6M0RPF1</accession>
<dbReference type="Proteomes" id="UP000481033">
    <property type="component" value="Unassembled WGS sequence"/>
</dbReference>
<keyword evidence="3" id="KW-0804">Transcription</keyword>
<keyword evidence="6" id="KW-1185">Reference proteome</keyword>
<dbReference type="PANTHER" id="PTHR33204">
    <property type="entry name" value="TRANSCRIPTIONAL REGULATOR, MARR FAMILY"/>
    <property type="match status" value="1"/>
</dbReference>
<evidence type="ECO:0000313" key="6">
    <source>
        <dbReference type="Proteomes" id="UP000481033"/>
    </source>
</evidence>
<comment type="caution">
    <text evidence="5">The sequence shown here is derived from an EMBL/GenBank/DDBJ whole genome shotgun (WGS) entry which is preliminary data.</text>
</comment>
<proteinExistence type="predicted"/>
<evidence type="ECO:0000256" key="2">
    <source>
        <dbReference type="ARBA" id="ARBA00023125"/>
    </source>
</evidence>
<evidence type="ECO:0000256" key="3">
    <source>
        <dbReference type="ARBA" id="ARBA00023163"/>
    </source>
</evidence>
<dbReference type="EMBL" id="QXHD01000004">
    <property type="protein sequence ID" value="NEZ58148.1"/>
    <property type="molecule type" value="Genomic_DNA"/>
</dbReference>
<keyword evidence="2" id="KW-0238">DNA-binding</keyword>
<dbReference type="PANTHER" id="PTHR33204:SF37">
    <property type="entry name" value="HTH-TYPE TRANSCRIPTIONAL REGULATOR YODB"/>
    <property type="match status" value="1"/>
</dbReference>
<reference evidence="5 6" key="1">
    <citation type="journal article" date="2020" name="Microb. Ecol.">
        <title>Ecogenomics of the Marine Benthic Filamentous Cyanobacterium Adonisia.</title>
        <authorList>
            <person name="Walter J.M."/>
            <person name="Coutinho F.H."/>
            <person name="Leomil L."/>
            <person name="Hargreaves P.I."/>
            <person name="Campeao M.E."/>
            <person name="Vieira V.V."/>
            <person name="Silva B.S."/>
            <person name="Fistarol G.O."/>
            <person name="Salomon P.S."/>
            <person name="Sawabe T."/>
            <person name="Mino S."/>
            <person name="Hosokawa M."/>
            <person name="Miyashita H."/>
            <person name="Maruyama F."/>
            <person name="van Verk M.C."/>
            <person name="Dutilh B.E."/>
            <person name="Thompson C.C."/>
            <person name="Thompson F.L."/>
        </authorList>
    </citation>
    <scope>NUCLEOTIDE SEQUENCE [LARGE SCALE GENOMIC DNA]</scope>
    <source>
        <strain evidence="5 6">CCMR0081</strain>
    </source>
</reference>
<gene>
    <name evidence="5" type="ORF">DXZ20_21370</name>
</gene>
<evidence type="ECO:0000313" key="5">
    <source>
        <dbReference type="EMBL" id="NEZ58148.1"/>
    </source>
</evidence>
<dbReference type="Pfam" id="PF01638">
    <property type="entry name" value="HxlR"/>
    <property type="match status" value="1"/>
</dbReference>
<dbReference type="AlphaFoldDB" id="A0A6M0RPF1"/>
<organism evidence="5 6">
    <name type="scientific">Adonisia turfae CCMR0081</name>
    <dbReference type="NCBI Taxonomy" id="2292702"/>
    <lineage>
        <taxon>Bacteria</taxon>
        <taxon>Bacillati</taxon>
        <taxon>Cyanobacteriota</taxon>
        <taxon>Adonisia</taxon>
        <taxon>Adonisia turfae</taxon>
    </lineage>
</organism>
<protein>
    <submittedName>
        <fullName evidence="5">Transcriptional regulator</fullName>
    </submittedName>
</protein>
<dbReference type="PROSITE" id="PS51118">
    <property type="entry name" value="HTH_HXLR"/>
    <property type="match status" value="1"/>
</dbReference>
<keyword evidence="1" id="KW-0805">Transcription regulation</keyword>
<dbReference type="InterPro" id="IPR036388">
    <property type="entry name" value="WH-like_DNA-bd_sf"/>
</dbReference>
<dbReference type="GO" id="GO:0003677">
    <property type="term" value="F:DNA binding"/>
    <property type="evidence" value="ECO:0007669"/>
    <property type="project" value="UniProtKB-KW"/>
</dbReference>
<dbReference type="InterPro" id="IPR036390">
    <property type="entry name" value="WH_DNA-bd_sf"/>
</dbReference>
<feature type="domain" description="HTH hxlR-type" evidence="4">
    <location>
        <begin position="1"/>
        <end position="95"/>
    </location>
</feature>
<sequence>MKHISLSTHWTLIILRDLLNGKNRFSEFLDSPERITTNVLTDRLVLMEETGLVNKIPYQLRPKRFEYELTEKGLGLLPLLQEMCRWANHFMSETWTALSSFMNRKI</sequence>
<evidence type="ECO:0000256" key="1">
    <source>
        <dbReference type="ARBA" id="ARBA00023015"/>
    </source>
</evidence>
<dbReference type="SUPFAM" id="SSF46785">
    <property type="entry name" value="Winged helix' DNA-binding domain"/>
    <property type="match status" value="1"/>
</dbReference>
<evidence type="ECO:0000259" key="4">
    <source>
        <dbReference type="PROSITE" id="PS51118"/>
    </source>
</evidence>
<dbReference type="InterPro" id="IPR002577">
    <property type="entry name" value="HTH_HxlR"/>
</dbReference>